<evidence type="ECO:0000313" key="3">
    <source>
        <dbReference type="Proteomes" id="UP000789706"/>
    </source>
</evidence>
<protein>
    <submittedName>
        <fullName evidence="2">11657_t:CDS:1</fullName>
    </submittedName>
</protein>
<keyword evidence="3" id="KW-1185">Reference proteome</keyword>
<feature type="compositionally biased region" description="Basic and acidic residues" evidence="1">
    <location>
        <begin position="53"/>
        <end position="62"/>
    </location>
</feature>
<gene>
    <name evidence="2" type="ORF">DEBURN_LOCUS10327</name>
</gene>
<dbReference type="EMBL" id="CAJVPK010002871">
    <property type="protein sequence ID" value="CAG8619964.1"/>
    <property type="molecule type" value="Genomic_DNA"/>
</dbReference>
<evidence type="ECO:0000313" key="2">
    <source>
        <dbReference type="EMBL" id="CAG8619964.1"/>
    </source>
</evidence>
<organism evidence="2 3">
    <name type="scientific">Diversispora eburnea</name>
    <dbReference type="NCBI Taxonomy" id="1213867"/>
    <lineage>
        <taxon>Eukaryota</taxon>
        <taxon>Fungi</taxon>
        <taxon>Fungi incertae sedis</taxon>
        <taxon>Mucoromycota</taxon>
        <taxon>Glomeromycotina</taxon>
        <taxon>Glomeromycetes</taxon>
        <taxon>Diversisporales</taxon>
        <taxon>Diversisporaceae</taxon>
        <taxon>Diversispora</taxon>
    </lineage>
</organism>
<evidence type="ECO:0000256" key="1">
    <source>
        <dbReference type="SAM" id="MobiDB-lite"/>
    </source>
</evidence>
<sequence>MSQRTLISFYQKKQKRDKDRISSLLSGRSSFTKAKKRTSAQAVFTPAAESTSADERKIREPEYNSFIPN</sequence>
<comment type="caution">
    <text evidence="2">The sequence shown here is derived from an EMBL/GenBank/DDBJ whole genome shotgun (WGS) entry which is preliminary data.</text>
</comment>
<dbReference type="Proteomes" id="UP000789706">
    <property type="component" value="Unassembled WGS sequence"/>
</dbReference>
<feature type="region of interest" description="Disordered" evidence="1">
    <location>
        <begin position="35"/>
        <end position="69"/>
    </location>
</feature>
<reference evidence="2" key="1">
    <citation type="submission" date="2021-06" db="EMBL/GenBank/DDBJ databases">
        <authorList>
            <person name="Kallberg Y."/>
            <person name="Tangrot J."/>
            <person name="Rosling A."/>
        </authorList>
    </citation>
    <scope>NUCLEOTIDE SEQUENCE</scope>
    <source>
        <strain evidence="2">AZ414A</strain>
    </source>
</reference>
<name>A0A9N9GR23_9GLOM</name>
<accession>A0A9N9GR23</accession>
<dbReference type="AlphaFoldDB" id="A0A9N9GR23"/>
<proteinExistence type="predicted"/>